<keyword evidence="2" id="KW-0812">Transmembrane</keyword>
<feature type="transmembrane region" description="Helical" evidence="2">
    <location>
        <begin position="32"/>
        <end position="52"/>
    </location>
</feature>
<protein>
    <submittedName>
        <fullName evidence="3">Unannotated protein</fullName>
    </submittedName>
</protein>
<gene>
    <name evidence="3" type="ORF">UFOPK3482_00461</name>
</gene>
<dbReference type="EMBL" id="CAFBLZ010000027">
    <property type="protein sequence ID" value="CAB4884424.1"/>
    <property type="molecule type" value="Genomic_DNA"/>
</dbReference>
<evidence type="ECO:0000256" key="2">
    <source>
        <dbReference type="SAM" id="Phobius"/>
    </source>
</evidence>
<reference evidence="3" key="1">
    <citation type="submission" date="2020-05" db="EMBL/GenBank/DDBJ databases">
        <authorList>
            <person name="Chiriac C."/>
            <person name="Salcher M."/>
            <person name="Ghai R."/>
            <person name="Kavagutti S V."/>
        </authorList>
    </citation>
    <scope>NUCLEOTIDE SEQUENCE</scope>
</reference>
<feature type="region of interest" description="Disordered" evidence="1">
    <location>
        <begin position="1"/>
        <end position="20"/>
    </location>
</feature>
<evidence type="ECO:0000256" key="1">
    <source>
        <dbReference type="SAM" id="MobiDB-lite"/>
    </source>
</evidence>
<name>A0A6J7ESX5_9ZZZZ</name>
<keyword evidence="2" id="KW-1133">Transmembrane helix</keyword>
<dbReference type="AlphaFoldDB" id="A0A6J7ESX5"/>
<keyword evidence="2" id="KW-0472">Membrane</keyword>
<organism evidence="3">
    <name type="scientific">freshwater metagenome</name>
    <dbReference type="NCBI Taxonomy" id="449393"/>
    <lineage>
        <taxon>unclassified sequences</taxon>
        <taxon>metagenomes</taxon>
        <taxon>ecological metagenomes</taxon>
    </lineage>
</organism>
<evidence type="ECO:0000313" key="3">
    <source>
        <dbReference type="EMBL" id="CAB4884424.1"/>
    </source>
</evidence>
<accession>A0A6J7ESX5</accession>
<proteinExistence type="predicted"/>
<sequence length="219" mass="23699">MSYFYQPPNPDEYHNGFSENDTPRNSRLKLNVGIFLVVFGLLATSVAANISLGGTNRQKEFGQGIYQIKACDQWVGIGLTSGQGAQNTYVANVRLIGLDPRLCKGTIFRIKFFATGSTTALPMYLGAGTTTAATDSVTATTLVTRITNTAYTGGTSAAYEAWAYDAVTLIDPQGRDIQFGDRYEIIDYAPATAVYTVIFTLPKAVATQVARITIETAKY</sequence>